<evidence type="ECO:0000313" key="3">
    <source>
        <dbReference type="Proteomes" id="UP000004810"/>
    </source>
</evidence>
<feature type="non-terminal residue" evidence="2">
    <location>
        <position position="1"/>
    </location>
</feature>
<feature type="region of interest" description="Disordered" evidence="1">
    <location>
        <begin position="1"/>
        <end position="49"/>
    </location>
</feature>
<reference evidence="3" key="1">
    <citation type="submission" date="2012-08" db="EMBL/GenBank/DDBJ databases">
        <title>The Genome Sequence of Wuchereria bancrofti.</title>
        <authorList>
            <person name="Nutman T.B."/>
            <person name="Fink D.L."/>
            <person name="Russ C."/>
            <person name="Young S."/>
            <person name="Zeng Q."/>
            <person name="Koehrsen M."/>
            <person name="Alvarado L."/>
            <person name="Berlin A."/>
            <person name="Chapman S.B."/>
            <person name="Chen Z."/>
            <person name="Freedman E."/>
            <person name="Gellesch M."/>
            <person name="Goldberg J."/>
            <person name="Griggs A."/>
            <person name="Gujja S."/>
            <person name="Heilman E.R."/>
            <person name="Heiman D."/>
            <person name="Hepburn T."/>
            <person name="Howarth C."/>
            <person name="Jen D."/>
            <person name="Larson L."/>
            <person name="Lewis B."/>
            <person name="Mehta T."/>
            <person name="Park D."/>
            <person name="Pearson M."/>
            <person name="Roberts A."/>
            <person name="Saif S."/>
            <person name="Shea T."/>
            <person name="Shenoy N."/>
            <person name="Sisk P."/>
            <person name="Stolte C."/>
            <person name="Sykes S."/>
            <person name="Walk T."/>
            <person name="White J."/>
            <person name="Yandava C."/>
            <person name="Haas B."/>
            <person name="Henn M.R."/>
            <person name="Nusbaum C."/>
            <person name="Birren B."/>
        </authorList>
    </citation>
    <scope>NUCLEOTIDE SEQUENCE [LARGE SCALE GENOMIC DNA]</scope>
    <source>
        <strain evidence="3">NA</strain>
    </source>
</reference>
<accession>J9AVC6</accession>
<protein>
    <submittedName>
        <fullName evidence="2">Uncharacterized protein</fullName>
    </submittedName>
</protein>
<gene>
    <name evidence="2" type="ORF">WUBG_10620</name>
</gene>
<dbReference type="EMBL" id="ADBV01006526">
    <property type="protein sequence ID" value="EJW78470.1"/>
    <property type="molecule type" value="Genomic_DNA"/>
</dbReference>
<evidence type="ECO:0000256" key="1">
    <source>
        <dbReference type="SAM" id="MobiDB-lite"/>
    </source>
</evidence>
<organism evidence="2 3">
    <name type="scientific">Wuchereria bancrofti</name>
    <dbReference type="NCBI Taxonomy" id="6293"/>
    <lineage>
        <taxon>Eukaryota</taxon>
        <taxon>Metazoa</taxon>
        <taxon>Ecdysozoa</taxon>
        <taxon>Nematoda</taxon>
        <taxon>Chromadorea</taxon>
        <taxon>Rhabditida</taxon>
        <taxon>Spirurina</taxon>
        <taxon>Spiruromorpha</taxon>
        <taxon>Filarioidea</taxon>
        <taxon>Onchocercidae</taxon>
        <taxon>Wuchereria</taxon>
    </lineage>
</organism>
<evidence type="ECO:0000313" key="2">
    <source>
        <dbReference type="EMBL" id="EJW78470.1"/>
    </source>
</evidence>
<feature type="compositionally biased region" description="Low complexity" evidence="1">
    <location>
        <begin position="7"/>
        <end position="26"/>
    </location>
</feature>
<proteinExistence type="predicted"/>
<dbReference type="Proteomes" id="UP000004810">
    <property type="component" value="Unassembled WGS sequence"/>
</dbReference>
<name>J9AVC6_WUCBA</name>
<dbReference type="AlphaFoldDB" id="J9AVC6"/>
<comment type="caution">
    <text evidence="2">The sequence shown here is derived from an EMBL/GenBank/DDBJ whole genome shotgun (WGS) entry which is preliminary data.</text>
</comment>
<sequence>QKKSKKNLIASSSSKSKISLASTGSSAAIPRSPLHRSDVQLPASKDEEENALKWKHRTKYIYEAERISL</sequence>